<dbReference type="Proteomes" id="UP000022910">
    <property type="component" value="Unassembled WGS sequence"/>
</dbReference>
<evidence type="ECO:0000256" key="1">
    <source>
        <dbReference type="RuleBase" id="RU363044"/>
    </source>
</evidence>
<keyword evidence="1" id="KW-0378">Hydrolase</keyword>
<dbReference type="InterPro" id="IPR010285">
    <property type="entry name" value="DNA_helicase_pif1-like_DEAD"/>
</dbReference>
<proteinExistence type="inferred from homology"/>
<protein>
    <recommendedName>
        <fullName evidence="1">ATP-dependent DNA helicase</fullName>
        <ecNumber evidence="1">5.6.2.3</ecNumber>
    </recommendedName>
</protein>
<dbReference type="SUPFAM" id="SSF52540">
    <property type="entry name" value="P-loop containing nucleoside triphosphate hydrolases"/>
    <property type="match status" value="1"/>
</dbReference>
<keyword evidence="1" id="KW-0347">Helicase</keyword>
<evidence type="ECO:0000259" key="2">
    <source>
        <dbReference type="Pfam" id="PF05970"/>
    </source>
</evidence>
<dbReference type="OrthoDB" id="2325450at2759"/>
<dbReference type="Pfam" id="PF05970">
    <property type="entry name" value="PIF1"/>
    <property type="match status" value="1"/>
</dbReference>
<evidence type="ECO:0000313" key="4">
    <source>
        <dbReference type="Proteomes" id="UP000022910"/>
    </source>
</evidence>
<gene>
    <name evidence="3" type="ORF">RirG_048390</name>
</gene>
<comment type="catalytic activity">
    <reaction evidence="1">
        <text>ATP + H2O = ADP + phosphate + H(+)</text>
        <dbReference type="Rhea" id="RHEA:13065"/>
        <dbReference type="ChEBI" id="CHEBI:15377"/>
        <dbReference type="ChEBI" id="CHEBI:15378"/>
        <dbReference type="ChEBI" id="CHEBI:30616"/>
        <dbReference type="ChEBI" id="CHEBI:43474"/>
        <dbReference type="ChEBI" id="CHEBI:456216"/>
        <dbReference type="EC" id="5.6.2.3"/>
    </reaction>
</comment>
<dbReference type="GO" id="GO:0005524">
    <property type="term" value="F:ATP binding"/>
    <property type="evidence" value="ECO:0007669"/>
    <property type="project" value="UniProtKB-KW"/>
</dbReference>
<dbReference type="InterPro" id="IPR051055">
    <property type="entry name" value="PIF1_helicase"/>
</dbReference>
<sequence>MDRNHDWINDPRQHYNDTDLRDIDTFISSDSRISTKEENLTVDYQTLNNNQKKVFNRIESHYHDVLVWHQVEPLRIIVMGTAGTGKTYLIKAIRGRLQEMAGTGSKSPIVVLVPTGVAAFNINGGTIHSKLSIPIINDAKRLDIQGERLKQLQNKLKEVRYVIIDEKSMVGRRMFALIDMRLRQAFPEHNNEPFGGRSVIMLGDFGQLPPVRDLPMYASTKRDELSDSGFVAYKQFKEAYKLNVVQRQSGNSKEQ</sequence>
<keyword evidence="4" id="KW-1185">Reference proteome</keyword>
<dbReference type="InterPro" id="IPR027417">
    <property type="entry name" value="P-loop_NTPase"/>
</dbReference>
<dbReference type="Gene3D" id="3.40.50.300">
    <property type="entry name" value="P-loop containing nucleotide triphosphate hydrolases"/>
    <property type="match status" value="1"/>
</dbReference>
<evidence type="ECO:0000313" key="3">
    <source>
        <dbReference type="EMBL" id="EXX74730.1"/>
    </source>
</evidence>
<dbReference type="PANTHER" id="PTHR47642">
    <property type="entry name" value="ATP-DEPENDENT DNA HELICASE"/>
    <property type="match status" value="1"/>
</dbReference>
<dbReference type="EC" id="5.6.2.3" evidence="1"/>
<reference evidence="3 4" key="1">
    <citation type="submission" date="2014-02" db="EMBL/GenBank/DDBJ databases">
        <title>Single nucleus genome sequencing reveals high similarity among nuclei of an endomycorrhizal fungus.</title>
        <authorList>
            <person name="Lin K."/>
            <person name="Geurts R."/>
            <person name="Zhang Z."/>
            <person name="Limpens E."/>
            <person name="Saunders D.G."/>
            <person name="Mu D."/>
            <person name="Pang E."/>
            <person name="Cao H."/>
            <person name="Cha H."/>
            <person name="Lin T."/>
            <person name="Zhou Q."/>
            <person name="Shang Y."/>
            <person name="Li Y."/>
            <person name="Ivanov S."/>
            <person name="Sharma T."/>
            <person name="Velzen R.V."/>
            <person name="Ruijter N.D."/>
            <person name="Aanen D.K."/>
            <person name="Win J."/>
            <person name="Kamoun S."/>
            <person name="Bisseling T."/>
            <person name="Huang S."/>
        </authorList>
    </citation>
    <scope>NUCLEOTIDE SEQUENCE [LARGE SCALE GENOMIC DNA]</scope>
    <source>
        <strain evidence="4">DAOM197198w</strain>
    </source>
</reference>
<dbReference type="GO" id="GO:0016887">
    <property type="term" value="F:ATP hydrolysis activity"/>
    <property type="evidence" value="ECO:0007669"/>
    <property type="project" value="RHEA"/>
</dbReference>
<keyword evidence="1" id="KW-0233">DNA recombination</keyword>
<dbReference type="STRING" id="1432141.A0A015K558"/>
<dbReference type="GO" id="GO:0006310">
    <property type="term" value="P:DNA recombination"/>
    <property type="evidence" value="ECO:0007669"/>
    <property type="project" value="UniProtKB-KW"/>
</dbReference>
<organism evidence="3 4">
    <name type="scientific">Rhizophagus irregularis (strain DAOM 197198w)</name>
    <name type="common">Glomus intraradices</name>
    <dbReference type="NCBI Taxonomy" id="1432141"/>
    <lineage>
        <taxon>Eukaryota</taxon>
        <taxon>Fungi</taxon>
        <taxon>Fungi incertae sedis</taxon>
        <taxon>Mucoromycota</taxon>
        <taxon>Glomeromycotina</taxon>
        <taxon>Glomeromycetes</taxon>
        <taxon>Glomerales</taxon>
        <taxon>Glomeraceae</taxon>
        <taxon>Rhizophagus</taxon>
    </lineage>
</organism>
<dbReference type="GO" id="GO:0006281">
    <property type="term" value="P:DNA repair"/>
    <property type="evidence" value="ECO:0007669"/>
    <property type="project" value="UniProtKB-KW"/>
</dbReference>
<comment type="similarity">
    <text evidence="1">Belongs to the helicase family.</text>
</comment>
<dbReference type="HOGENOM" id="CLU_079451_0_0_1"/>
<dbReference type="EMBL" id="JEMT01012733">
    <property type="protein sequence ID" value="EXX74730.1"/>
    <property type="molecule type" value="Genomic_DNA"/>
</dbReference>
<dbReference type="AlphaFoldDB" id="A0A015K558"/>
<keyword evidence="1" id="KW-0227">DNA damage</keyword>
<name>A0A015K558_RHIIW</name>
<comment type="cofactor">
    <cofactor evidence="1">
        <name>Mg(2+)</name>
        <dbReference type="ChEBI" id="CHEBI:18420"/>
    </cofactor>
</comment>
<keyword evidence="1" id="KW-0234">DNA repair</keyword>
<comment type="caution">
    <text evidence="3">The sequence shown here is derived from an EMBL/GenBank/DDBJ whole genome shotgun (WGS) entry which is preliminary data.</text>
</comment>
<keyword evidence="1" id="KW-0067">ATP-binding</keyword>
<feature type="domain" description="DNA helicase Pif1-like DEAD-box helicase" evidence="2">
    <location>
        <begin position="47"/>
        <end position="254"/>
    </location>
</feature>
<dbReference type="GO" id="GO:0000723">
    <property type="term" value="P:telomere maintenance"/>
    <property type="evidence" value="ECO:0007669"/>
    <property type="project" value="InterPro"/>
</dbReference>
<accession>A0A015K558</accession>
<dbReference type="GO" id="GO:0043139">
    <property type="term" value="F:5'-3' DNA helicase activity"/>
    <property type="evidence" value="ECO:0007669"/>
    <property type="project" value="UniProtKB-EC"/>
</dbReference>
<keyword evidence="1" id="KW-0547">Nucleotide-binding</keyword>
<dbReference type="OMA" id="WLETQEN"/>